<reference evidence="1" key="1">
    <citation type="submission" date="2019-02" db="EMBL/GenBank/DDBJ databases">
        <title>Halonotius sp. a new haloarchaeum isolated from saline soil.</title>
        <authorList>
            <person name="Duran-Viseras A."/>
            <person name="Sanchez-Porro C."/>
            <person name="Ventosa A."/>
        </authorList>
    </citation>
    <scope>NUCLEOTIDE SEQUENCE</scope>
    <source>
        <strain evidence="1">F15B</strain>
    </source>
</reference>
<accession>A0A8J8PA21</accession>
<gene>
    <name evidence="1" type="ORF">EGH24_06050</name>
</gene>
<dbReference type="AlphaFoldDB" id="A0A8J8PA21"/>
<dbReference type="RefSeq" id="WP_142979258.1">
    <property type="nucleotide sequence ID" value="NZ_RKLU01000002.1"/>
</dbReference>
<keyword evidence="2" id="KW-1185">Reference proteome</keyword>
<sequence length="151" mass="17661">MDVDYELIRTREVRSQKKINFPDKVQRNVSFEHRAHGESVEWHYEENEGVAVISNDRLSDERYVHIKRANVMDDGVNIRPPNDLIEDLSRPIYKGMTTVYLAHEDMLEGDIRSVYLLTESQAFTLIGERTDDSKELREVLSNTPRFLPIPE</sequence>
<organism evidence="1 2">
    <name type="scientific">Halonotius terrestris</name>
    <dbReference type="NCBI Taxonomy" id="2487750"/>
    <lineage>
        <taxon>Archaea</taxon>
        <taxon>Methanobacteriati</taxon>
        <taxon>Methanobacteriota</taxon>
        <taxon>Stenosarchaea group</taxon>
        <taxon>Halobacteria</taxon>
        <taxon>Halobacteriales</taxon>
        <taxon>Haloferacaceae</taxon>
        <taxon>Halonotius</taxon>
    </lineage>
</organism>
<dbReference type="OrthoDB" id="377571at2157"/>
<dbReference type="EMBL" id="RKLU01000002">
    <property type="protein sequence ID" value="TQQ82994.1"/>
    <property type="molecule type" value="Genomic_DNA"/>
</dbReference>
<name>A0A8J8PA21_9EURY</name>
<protein>
    <submittedName>
        <fullName evidence="1">Uncharacterized protein</fullName>
    </submittedName>
</protein>
<dbReference type="Proteomes" id="UP000705823">
    <property type="component" value="Unassembled WGS sequence"/>
</dbReference>
<comment type="caution">
    <text evidence="1">The sequence shown here is derived from an EMBL/GenBank/DDBJ whole genome shotgun (WGS) entry which is preliminary data.</text>
</comment>
<evidence type="ECO:0000313" key="1">
    <source>
        <dbReference type="EMBL" id="TQQ82994.1"/>
    </source>
</evidence>
<proteinExistence type="predicted"/>
<evidence type="ECO:0000313" key="2">
    <source>
        <dbReference type="Proteomes" id="UP000705823"/>
    </source>
</evidence>